<evidence type="ECO:0000313" key="4">
    <source>
        <dbReference type="Proteomes" id="UP000238937"/>
    </source>
</evidence>
<dbReference type="PANTHER" id="PTHR40278">
    <property type="entry name" value="DNA UTILIZATION PROTEIN HOFN"/>
    <property type="match status" value="1"/>
</dbReference>
<gene>
    <name evidence="3" type="ORF">C7B77_22500</name>
</gene>
<dbReference type="PANTHER" id="PTHR40278:SF1">
    <property type="entry name" value="DNA UTILIZATION PROTEIN HOFN"/>
    <property type="match status" value="1"/>
</dbReference>
<evidence type="ECO:0000256" key="1">
    <source>
        <dbReference type="SAM" id="MobiDB-lite"/>
    </source>
</evidence>
<feature type="compositionally biased region" description="Low complexity" evidence="1">
    <location>
        <begin position="176"/>
        <end position="209"/>
    </location>
</feature>
<accession>A0A2T1G0G8</accession>
<sequence>MYSLDINLLRERTDVQTGSQTDYTSGTTIAPTKYGKLPLFAGMGVAALTLMAAGGGWLFLGQQTTQLEAKQQELDRTLGSLKAQDARLQEINGKVAQVNDETQSLASVFNQVQPLSAILQDLRESIPQGVQIATISQSEVKIAAPAATAAPAPAAPSGGLINKISTPPNAEASLKPPAANTPAASPPTVATAPTGTTAPGATAPTPGTPVATLPADVPTTKIEISGTAKTFDEVNNFVLTLKQSAFFNPDDIQLISANLSAATTNLTKQKIEKPQDKITPSEQTAIDRVERLELPKVVEYKIQTSIKRIPAADLIRELERKGAVGLVTRLKSLQQQQVIKP</sequence>
<dbReference type="AlphaFoldDB" id="A0A2T1G0G8"/>
<dbReference type="InterPro" id="IPR052534">
    <property type="entry name" value="Extracell_DNA_Util/SecSys_Comp"/>
</dbReference>
<evidence type="ECO:0000313" key="3">
    <source>
        <dbReference type="EMBL" id="PSB50670.1"/>
    </source>
</evidence>
<proteinExistence type="predicted"/>
<feature type="region of interest" description="Disordered" evidence="1">
    <location>
        <begin position="151"/>
        <end position="209"/>
    </location>
</feature>
<dbReference type="Proteomes" id="UP000238937">
    <property type="component" value="Unassembled WGS sequence"/>
</dbReference>
<keyword evidence="4" id="KW-1185">Reference proteome</keyword>
<feature type="transmembrane region" description="Helical" evidence="2">
    <location>
        <begin position="39"/>
        <end position="60"/>
    </location>
</feature>
<keyword evidence="2" id="KW-1133">Transmembrane helix</keyword>
<keyword evidence="2" id="KW-0472">Membrane</keyword>
<organism evidence="3 4">
    <name type="scientific">Chamaesiphon polymorphus CCALA 037</name>
    <dbReference type="NCBI Taxonomy" id="2107692"/>
    <lineage>
        <taxon>Bacteria</taxon>
        <taxon>Bacillati</taxon>
        <taxon>Cyanobacteriota</taxon>
        <taxon>Cyanophyceae</taxon>
        <taxon>Gomontiellales</taxon>
        <taxon>Chamaesiphonaceae</taxon>
        <taxon>Chamaesiphon</taxon>
    </lineage>
</organism>
<evidence type="ECO:0000256" key="2">
    <source>
        <dbReference type="SAM" id="Phobius"/>
    </source>
</evidence>
<comment type="caution">
    <text evidence="3">The sequence shown here is derived from an EMBL/GenBank/DDBJ whole genome shotgun (WGS) entry which is preliminary data.</text>
</comment>
<dbReference type="InterPro" id="IPR007813">
    <property type="entry name" value="PilN"/>
</dbReference>
<keyword evidence="2" id="KW-0812">Transmembrane</keyword>
<dbReference type="OrthoDB" id="422602at2"/>
<dbReference type="Pfam" id="PF05137">
    <property type="entry name" value="PilN"/>
    <property type="match status" value="1"/>
</dbReference>
<reference evidence="3 4" key="1">
    <citation type="submission" date="2018-03" db="EMBL/GenBank/DDBJ databases">
        <title>The ancient ancestry and fast evolution of plastids.</title>
        <authorList>
            <person name="Moore K.R."/>
            <person name="Magnabosco C."/>
            <person name="Momper L."/>
            <person name="Gold D.A."/>
            <person name="Bosak T."/>
            <person name="Fournier G.P."/>
        </authorList>
    </citation>
    <scope>NUCLEOTIDE SEQUENCE [LARGE SCALE GENOMIC DNA]</scope>
    <source>
        <strain evidence="3 4">CCALA 037</strain>
    </source>
</reference>
<name>A0A2T1G0G8_9CYAN</name>
<dbReference type="EMBL" id="PVWO01000388">
    <property type="protein sequence ID" value="PSB50670.1"/>
    <property type="molecule type" value="Genomic_DNA"/>
</dbReference>
<dbReference type="RefSeq" id="WP_106310159.1">
    <property type="nucleotide sequence ID" value="NZ_PVWO01000388.1"/>
</dbReference>
<protein>
    <submittedName>
        <fullName evidence="3">Fimbrial assembly protein</fullName>
    </submittedName>
</protein>